<evidence type="ECO:0000313" key="9">
    <source>
        <dbReference type="Ensembl" id="ENSOKIP00005052335.1"/>
    </source>
</evidence>
<keyword evidence="10" id="KW-1185">Reference proteome</keyword>
<reference evidence="9" key="2">
    <citation type="submission" date="2025-09" db="UniProtKB">
        <authorList>
            <consortium name="Ensembl"/>
        </authorList>
    </citation>
    <scope>IDENTIFICATION</scope>
</reference>
<dbReference type="PANTHER" id="PTHR24193">
    <property type="entry name" value="ANKYRIN REPEAT PROTEIN"/>
    <property type="match status" value="1"/>
</dbReference>
<sequence>MSLVDLGKRLLEAARAGLDDDVRTLMVNGAPFTTDWLGTSPLHLAAQYGHHSTAEVLLRAGVSRDARTKVDRTPLHMAATEGHSNIVELLVSSGADINAKDMLKMTALHWAAQHGHREVAELLLKYGADVHSLSKFDKTPFDIAMDTSNTELMILLQDGMQNQVNMNPEPQFIISSAGVVNLSDLVNTTAKSGESVSTTSVLATLAALAEASGPMGNNAGKSEDAIAADSVDSAIQHVVGDGGQRVITIVTDQHGNLQPAGLGQQFFVTMQGQQMVAVPAGQITEEVVEQEPYPSLARKRRIEPAVILTRPKEKKAKSGDSSREQLQKQLQEANRKAQEYRTQLLQKEQEAEQYRLRLEEAIEQQQSNNTSNATGSTCTGVQEVEEEVVQIEKQHETEERVVEEDKVEGEEDVPFPEDTILVKVEEELDSGEGEQITVDETEETEKASTKVTTTPKRGRGRGRGRGRRR</sequence>
<keyword evidence="3" id="KW-0805">Transcription regulation</keyword>
<dbReference type="Ensembl" id="ENSOKIT00005055267.1">
    <property type="protein sequence ID" value="ENSOKIP00005052335.1"/>
    <property type="gene ID" value="ENSOKIG00005022103.1"/>
</dbReference>
<dbReference type="SUPFAM" id="SSF48403">
    <property type="entry name" value="Ankyrin repeat"/>
    <property type="match status" value="1"/>
</dbReference>
<evidence type="ECO:0000256" key="3">
    <source>
        <dbReference type="ARBA" id="ARBA00023015"/>
    </source>
</evidence>
<dbReference type="InterPro" id="IPR002110">
    <property type="entry name" value="Ankyrin_rpt"/>
</dbReference>
<dbReference type="Gene3D" id="1.25.40.20">
    <property type="entry name" value="Ankyrin repeat-containing domain"/>
    <property type="match status" value="1"/>
</dbReference>
<organism evidence="9 10">
    <name type="scientific">Oncorhynchus kisutch</name>
    <name type="common">Coho salmon</name>
    <name type="synonym">Salmo kisutch</name>
    <dbReference type="NCBI Taxonomy" id="8019"/>
    <lineage>
        <taxon>Eukaryota</taxon>
        <taxon>Metazoa</taxon>
        <taxon>Chordata</taxon>
        <taxon>Craniata</taxon>
        <taxon>Vertebrata</taxon>
        <taxon>Euteleostomi</taxon>
        <taxon>Actinopterygii</taxon>
        <taxon>Neopterygii</taxon>
        <taxon>Teleostei</taxon>
        <taxon>Protacanthopterygii</taxon>
        <taxon>Salmoniformes</taxon>
        <taxon>Salmonidae</taxon>
        <taxon>Salmoninae</taxon>
        <taxon>Oncorhynchus</taxon>
    </lineage>
</organism>
<proteinExistence type="predicted"/>
<evidence type="ECO:0000256" key="7">
    <source>
        <dbReference type="PROSITE-ProRule" id="PRU00023"/>
    </source>
</evidence>
<dbReference type="InterPro" id="IPR050663">
    <property type="entry name" value="Ankyrin-SOCS_Box"/>
</dbReference>
<evidence type="ECO:0000256" key="6">
    <source>
        <dbReference type="ARBA" id="ARBA00023242"/>
    </source>
</evidence>
<dbReference type="PROSITE" id="PS50088">
    <property type="entry name" value="ANK_REPEAT"/>
    <property type="match status" value="3"/>
</dbReference>
<dbReference type="GeneTree" id="ENSGT00940000156794"/>
<evidence type="ECO:0000256" key="5">
    <source>
        <dbReference type="ARBA" id="ARBA00023163"/>
    </source>
</evidence>
<feature type="compositionally biased region" description="Acidic residues" evidence="8">
    <location>
        <begin position="426"/>
        <end position="443"/>
    </location>
</feature>
<feature type="repeat" description="ANK" evidence="7">
    <location>
        <begin position="70"/>
        <end position="102"/>
    </location>
</feature>
<gene>
    <name evidence="9" type="primary">GABPB2</name>
</gene>
<dbReference type="Pfam" id="PF00023">
    <property type="entry name" value="Ank"/>
    <property type="match status" value="1"/>
</dbReference>
<dbReference type="PANTHER" id="PTHR24193:SF86">
    <property type="entry name" value="GA-BINDING PROTEIN SUBUNIT BETA-2"/>
    <property type="match status" value="1"/>
</dbReference>
<reference evidence="9" key="1">
    <citation type="submission" date="2025-08" db="UniProtKB">
        <authorList>
            <consortium name="Ensembl"/>
        </authorList>
    </citation>
    <scope>IDENTIFICATION</scope>
</reference>
<evidence type="ECO:0000256" key="2">
    <source>
        <dbReference type="ARBA" id="ARBA00022737"/>
    </source>
</evidence>
<keyword evidence="2" id="KW-0677">Repeat</keyword>
<dbReference type="PRINTS" id="PR01415">
    <property type="entry name" value="ANKYRIN"/>
</dbReference>
<evidence type="ECO:0000256" key="8">
    <source>
        <dbReference type="SAM" id="MobiDB-lite"/>
    </source>
</evidence>
<dbReference type="GO" id="GO:0005634">
    <property type="term" value="C:nucleus"/>
    <property type="evidence" value="ECO:0007669"/>
    <property type="project" value="UniProtKB-SubCell"/>
</dbReference>
<evidence type="ECO:0000313" key="10">
    <source>
        <dbReference type="Proteomes" id="UP000694557"/>
    </source>
</evidence>
<accession>A0A8C7H6X6</accession>
<dbReference type="Pfam" id="PF12796">
    <property type="entry name" value="Ank_2"/>
    <property type="match status" value="1"/>
</dbReference>
<dbReference type="AlphaFoldDB" id="A0A8C7H6X6"/>
<feature type="compositionally biased region" description="Basic residues" evidence="8">
    <location>
        <begin position="456"/>
        <end position="469"/>
    </location>
</feature>
<keyword evidence="4 7" id="KW-0040">ANK repeat</keyword>
<dbReference type="GO" id="GO:0000976">
    <property type="term" value="F:transcription cis-regulatory region binding"/>
    <property type="evidence" value="ECO:0007669"/>
    <property type="project" value="TreeGrafter"/>
</dbReference>
<dbReference type="InterPro" id="IPR036770">
    <property type="entry name" value="Ankyrin_rpt-contain_sf"/>
</dbReference>
<dbReference type="FunFam" id="1.25.40.20:FF:000025">
    <property type="entry name" value="GA-binding protein subunit beta-1 isoform X1"/>
    <property type="match status" value="1"/>
</dbReference>
<comment type="subcellular location">
    <subcellularLocation>
        <location evidence="1">Nucleus</location>
    </subcellularLocation>
</comment>
<feature type="repeat" description="ANK" evidence="7">
    <location>
        <begin position="37"/>
        <end position="69"/>
    </location>
</feature>
<keyword evidence="6" id="KW-0539">Nucleus</keyword>
<feature type="region of interest" description="Disordered" evidence="8">
    <location>
        <begin position="392"/>
        <end position="469"/>
    </location>
</feature>
<feature type="compositionally biased region" description="Basic and acidic residues" evidence="8">
    <location>
        <begin position="392"/>
        <end position="404"/>
    </location>
</feature>
<feature type="repeat" description="ANK" evidence="7">
    <location>
        <begin position="103"/>
        <end position="135"/>
    </location>
</feature>
<evidence type="ECO:0000256" key="4">
    <source>
        <dbReference type="ARBA" id="ARBA00023043"/>
    </source>
</evidence>
<feature type="compositionally biased region" description="Acidic residues" evidence="8">
    <location>
        <begin position="405"/>
        <end position="415"/>
    </location>
</feature>
<feature type="compositionally biased region" description="Basic and acidic residues" evidence="8">
    <location>
        <begin position="316"/>
        <end position="326"/>
    </location>
</feature>
<name>A0A8C7H6X6_ONCKI</name>
<dbReference type="PROSITE" id="PS50297">
    <property type="entry name" value="ANK_REP_REGION"/>
    <property type="match status" value="3"/>
</dbReference>
<evidence type="ECO:0000256" key="1">
    <source>
        <dbReference type="ARBA" id="ARBA00004123"/>
    </source>
</evidence>
<keyword evidence="5" id="KW-0804">Transcription</keyword>
<feature type="region of interest" description="Disordered" evidence="8">
    <location>
        <begin position="310"/>
        <end position="333"/>
    </location>
</feature>
<dbReference type="GO" id="GO:0045944">
    <property type="term" value="P:positive regulation of transcription by RNA polymerase II"/>
    <property type="evidence" value="ECO:0007669"/>
    <property type="project" value="TreeGrafter"/>
</dbReference>
<dbReference type="Proteomes" id="UP000694557">
    <property type="component" value="Unassembled WGS sequence"/>
</dbReference>
<protein>
    <submittedName>
        <fullName evidence="9">GA binding protein transcription factor subunit beta 2</fullName>
    </submittedName>
</protein>
<dbReference type="SMART" id="SM00248">
    <property type="entry name" value="ANK"/>
    <property type="match status" value="4"/>
</dbReference>